<evidence type="ECO:0000259" key="1">
    <source>
        <dbReference type="PROSITE" id="PS51178"/>
    </source>
</evidence>
<keyword evidence="3" id="KW-1185">Reference proteome</keyword>
<dbReference type="RefSeq" id="WP_221490004.1">
    <property type="nucleotide sequence ID" value="NZ_BAAAUI010000028.1"/>
</dbReference>
<dbReference type="AlphaFoldDB" id="A0A7W7FTN4"/>
<evidence type="ECO:0000313" key="2">
    <source>
        <dbReference type="EMBL" id="MBB4678366.1"/>
    </source>
</evidence>
<organism evidence="2 3">
    <name type="scientific">Crossiella cryophila</name>
    <dbReference type="NCBI Taxonomy" id="43355"/>
    <lineage>
        <taxon>Bacteria</taxon>
        <taxon>Bacillati</taxon>
        <taxon>Actinomycetota</taxon>
        <taxon>Actinomycetes</taxon>
        <taxon>Pseudonocardiales</taxon>
        <taxon>Pseudonocardiaceae</taxon>
        <taxon>Crossiella</taxon>
    </lineage>
</organism>
<feature type="domain" description="PASTA" evidence="1">
    <location>
        <begin position="3"/>
        <end position="75"/>
    </location>
</feature>
<gene>
    <name evidence="2" type="ORF">HNR67_004484</name>
</gene>
<dbReference type="CDD" id="cd06577">
    <property type="entry name" value="PASTA_pknB"/>
    <property type="match status" value="1"/>
</dbReference>
<dbReference type="InterPro" id="IPR005543">
    <property type="entry name" value="PASTA_dom"/>
</dbReference>
<comment type="caution">
    <text evidence="2">The sequence shown here is derived from an EMBL/GenBank/DDBJ whole genome shotgun (WGS) entry which is preliminary data.</text>
</comment>
<evidence type="ECO:0000313" key="3">
    <source>
        <dbReference type="Proteomes" id="UP000533598"/>
    </source>
</evidence>
<dbReference type="Gene3D" id="3.30.10.20">
    <property type="match status" value="1"/>
</dbReference>
<sequence>MEQPDMVEVPNLVGLTVPIARGLGHDAGLVVTGPDLDGPALGALTWPGTWVVTAQNPPGGRRLRRADVVRIEFEKFREHGGA</sequence>
<dbReference type="PROSITE" id="PS51178">
    <property type="entry name" value="PASTA"/>
    <property type="match status" value="1"/>
</dbReference>
<dbReference type="EMBL" id="JACHMH010000001">
    <property type="protein sequence ID" value="MBB4678366.1"/>
    <property type="molecule type" value="Genomic_DNA"/>
</dbReference>
<name>A0A7W7FTN4_9PSEU</name>
<reference evidence="2 3" key="1">
    <citation type="submission" date="2020-08" db="EMBL/GenBank/DDBJ databases">
        <title>Sequencing the genomes of 1000 actinobacteria strains.</title>
        <authorList>
            <person name="Klenk H.-P."/>
        </authorList>
    </citation>
    <scope>NUCLEOTIDE SEQUENCE [LARGE SCALE GENOMIC DNA]</scope>
    <source>
        <strain evidence="2 3">DSM 44230</strain>
    </source>
</reference>
<proteinExistence type="predicted"/>
<dbReference type="Proteomes" id="UP000533598">
    <property type="component" value="Unassembled WGS sequence"/>
</dbReference>
<protein>
    <recommendedName>
        <fullName evidence="1">PASTA domain-containing protein</fullName>
    </recommendedName>
</protein>
<accession>A0A7W7FTN4</accession>
<dbReference type="Pfam" id="PF03793">
    <property type="entry name" value="PASTA"/>
    <property type="match status" value="1"/>
</dbReference>